<feature type="region of interest" description="Disordered" evidence="1">
    <location>
        <begin position="102"/>
        <end position="125"/>
    </location>
</feature>
<name>A0AAD3S0E7_NEPGR</name>
<accession>A0AAD3S0E7</accession>
<protein>
    <submittedName>
        <fullName evidence="2">Uncharacterized protein</fullName>
    </submittedName>
</protein>
<feature type="compositionally biased region" description="Polar residues" evidence="1">
    <location>
        <begin position="1"/>
        <end position="25"/>
    </location>
</feature>
<dbReference type="Proteomes" id="UP001279734">
    <property type="component" value="Unassembled WGS sequence"/>
</dbReference>
<gene>
    <name evidence="2" type="ORF">Nepgr_003853</name>
</gene>
<reference evidence="2" key="1">
    <citation type="submission" date="2023-05" db="EMBL/GenBank/DDBJ databases">
        <title>Nepenthes gracilis genome sequencing.</title>
        <authorList>
            <person name="Fukushima K."/>
        </authorList>
    </citation>
    <scope>NUCLEOTIDE SEQUENCE</scope>
    <source>
        <strain evidence="2">SING2019-196</strain>
    </source>
</reference>
<evidence type="ECO:0000313" key="2">
    <source>
        <dbReference type="EMBL" id="GMH02014.1"/>
    </source>
</evidence>
<proteinExistence type="predicted"/>
<evidence type="ECO:0000313" key="3">
    <source>
        <dbReference type="Proteomes" id="UP001279734"/>
    </source>
</evidence>
<organism evidence="2 3">
    <name type="scientific">Nepenthes gracilis</name>
    <name type="common">Slender pitcher plant</name>
    <dbReference type="NCBI Taxonomy" id="150966"/>
    <lineage>
        <taxon>Eukaryota</taxon>
        <taxon>Viridiplantae</taxon>
        <taxon>Streptophyta</taxon>
        <taxon>Embryophyta</taxon>
        <taxon>Tracheophyta</taxon>
        <taxon>Spermatophyta</taxon>
        <taxon>Magnoliopsida</taxon>
        <taxon>eudicotyledons</taxon>
        <taxon>Gunneridae</taxon>
        <taxon>Pentapetalae</taxon>
        <taxon>Caryophyllales</taxon>
        <taxon>Nepenthaceae</taxon>
        <taxon>Nepenthes</taxon>
    </lineage>
</organism>
<comment type="caution">
    <text evidence="2">The sequence shown here is derived from an EMBL/GenBank/DDBJ whole genome shotgun (WGS) entry which is preliminary data.</text>
</comment>
<dbReference type="AlphaFoldDB" id="A0AAD3S0E7"/>
<keyword evidence="3" id="KW-1185">Reference proteome</keyword>
<sequence length="204" mass="23039">MNHITTQKNSGSNLLNPSAANTTSGSRDHRDRLIQQPRLVRPPRQSKYHKYQDSTKSASIAKTPHRYSAKETQLLLHLTASGPPNHAIGYIQHGICSAKDQRSLRIGQDSSPQKARPNLATASHQEYSEKSQEARFVDAKDAYHWRPMHPLKKRFVTQKSSGKVRFWCFRQPVVLSRGTTLGGLDERGCLSSKATQNWEIAHNF</sequence>
<dbReference type="EMBL" id="BSYO01000003">
    <property type="protein sequence ID" value="GMH02014.1"/>
    <property type="molecule type" value="Genomic_DNA"/>
</dbReference>
<evidence type="ECO:0000256" key="1">
    <source>
        <dbReference type="SAM" id="MobiDB-lite"/>
    </source>
</evidence>
<feature type="region of interest" description="Disordered" evidence="1">
    <location>
        <begin position="1"/>
        <end position="66"/>
    </location>
</feature>